<dbReference type="Pfam" id="PF01694">
    <property type="entry name" value="Rhomboid"/>
    <property type="match status" value="1"/>
</dbReference>
<name>B3PJ62_CELJU</name>
<dbReference type="InterPro" id="IPR038244">
    <property type="entry name" value="NRho_sf"/>
</dbReference>
<dbReference type="EMBL" id="CP000934">
    <property type="protein sequence ID" value="ACE85798.1"/>
    <property type="molecule type" value="Genomic_DNA"/>
</dbReference>
<dbReference type="RefSeq" id="WP_012487774.1">
    <property type="nucleotide sequence ID" value="NC_010995.1"/>
</dbReference>
<feature type="domain" description="Peptidase S54 rhomboid" evidence="8">
    <location>
        <begin position="140"/>
        <end position="280"/>
    </location>
</feature>
<feature type="transmembrane region" description="Helical" evidence="7">
    <location>
        <begin position="263"/>
        <end position="283"/>
    </location>
</feature>
<protein>
    <submittedName>
        <fullName evidence="10">Peptidase, rhomboid family</fullName>
    </submittedName>
</protein>
<evidence type="ECO:0000256" key="5">
    <source>
        <dbReference type="ARBA" id="ARBA00022989"/>
    </source>
</evidence>
<sequence length="287" mass="32489">MNDWIAVRHFPLDQDLTALVQFLQERGVIHRITEDRGQQLLAVQDSDIIPALNEFLEQYLQGRIQLQATSGHQASSLEADSQEFLRQLQATPIVFVLIGLSILGWFISSTVIGSHWEHWFTFQDYTHNRFVPLDESLACGEIWRLLTPIFLHFGMVHLAFNMILLWWFGQRLELLLGHWCFLLLVAVAGVLANLGQYYWTGMPNFGGISGVIYSFIGVILVLRRLMPHPLIDVPASMLWFMLVWLVVGMTGVVDLFMDGGIANANHATGLIAGAAFALLLYIVKSRR</sequence>
<evidence type="ECO:0000259" key="8">
    <source>
        <dbReference type="Pfam" id="PF01694"/>
    </source>
</evidence>
<dbReference type="eggNOG" id="COG0705">
    <property type="taxonomic scope" value="Bacteria"/>
</dbReference>
<dbReference type="OrthoDB" id="9778341at2"/>
<dbReference type="Pfam" id="PF16733">
    <property type="entry name" value="NRho"/>
    <property type="match status" value="1"/>
</dbReference>
<dbReference type="GO" id="GO:0016020">
    <property type="term" value="C:membrane"/>
    <property type="evidence" value="ECO:0007669"/>
    <property type="project" value="UniProtKB-SubCell"/>
</dbReference>
<evidence type="ECO:0000259" key="9">
    <source>
        <dbReference type="Pfam" id="PF16733"/>
    </source>
</evidence>
<keyword evidence="4" id="KW-0378">Hydrolase</keyword>
<comment type="similarity">
    <text evidence="2">Belongs to the peptidase S54 family.</text>
</comment>
<feature type="transmembrane region" description="Helical" evidence="7">
    <location>
        <begin position="180"/>
        <end position="199"/>
    </location>
</feature>
<evidence type="ECO:0000256" key="6">
    <source>
        <dbReference type="ARBA" id="ARBA00023136"/>
    </source>
</evidence>
<evidence type="ECO:0000256" key="7">
    <source>
        <dbReference type="SAM" id="Phobius"/>
    </source>
</evidence>
<dbReference type="GO" id="GO:0004252">
    <property type="term" value="F:serine-type endopeptidase activity"/>
    <property type="evidence" value="ECO:0007669"/>
    <property type="project" value="InterPro"/>
</dbReference>
<evidence type="ECO:0000313" key="10">
    <source>
        <dbReference type="EMBL" id="ACE85798.1"/>
    </source>
</evidence>
<evidence type="ECO:0000256" key="1">
    <source>
        <dbReference type="ARBA" id="ARBA00004141"/>
    </source>
</evidence>
<dbReference type="InterPro" id="IPR050925">
    <property type="entry name" value="Rhomboid_protease_S54"/>
</dbReference>
<keyword evidence="5 7" id="KW-1133">Transmembrane helix</keyword>
<dbReference type="Proteomes" id="UP000001036">
    <property type="component" value="Chromosome"/>
</dbReference>
<dbReference type="InterPro" id="IPR031976">
    <property type="entry name" value="NRho"/>
</dbReference>
<dbReference type="KEGG" id="cja:CJA_2172"/>
<organism evidence="10 11">
    <name type="scientific">Cellvibrio japonicus (strain Ueda107)</name>
    <name type="common">Pseudomonas fluorescens subsp. cellulosa</name>
    <dbReference type="NCBI Taxonomy" id="498211"/>
    <lineage>
        <taxon>Bacteria</taxon>
        <taxon>Pseudomonadati</taxon>
        <taxon>Pseudomonadota</taxon>
        <taxon>Gammaproteobacteria</taxon>
        <taxon>Cellvibrionales</taxon>
        <taxon>Cellvibrionaceae</taxon>
        <taxon>Cellvibrio</taxon>
    </lineage>
</organism>
<reference evidence="10 11" key="1">
    <citation type="journal article" date="2008" name="J. Bacteriol.">
        <title>Insights into plant cell wall degradation from the genome sequence of the soil bacterium Cellvibrio japonicus.</title>
        <authorList>
            <person name="Deboy R.T."/>
            <person name="Mongodin E.F."/>
            <person name="Fouts D.E."/>
            <person name="Tailford L.E."/>
            <person name="Khouri H."/>
            <person name="Emerson J.B."/>
            <person name="Mohamoud Y."/>
            <person name="Watkins K."/>
            <person name="Henrissat B."/>
            <person name="Gilbert H.J."/>
            <person name="Nelson K.E."/>
        </authorList>
    </citation>
    <scope>NUCLEOTIDE SEQUENCE [LARGE SCALE GENOMIC DNA]</scope>
    <source>
        <strain evidence="10 11">Ueda107</strain>
    </source>
</reference>
<dbReference type="MEROPS" id="S54.028"/>
<evidence type="ECO:0000256" key="4">
    <source>
        <dbReference type="ARBA" id="ARBA00022801"/>
    </source>
</evidence>
<evidence type="ECO:0000256" key="2">
    <source>
        <dbReference type="ARBA" id="ARBA00009045"/>
    </source>
</evidence>
<proteinExistence type="inferred from homology"/>
<feature type="domain" description="Rhomboid protease N-terminal" evidence="9">
    <location>
        <begin position="3"/>
        <end position="69"/>
    </location>
</feature>
<evidence type="ECO:0000256" key="3">
    <source>
        <dbReference type="ARBA" id="ARBA00022692"/>
    </source>
</evidence>
<feature type="transmembrane region" description="Helical" evidence="7">
    <location>
        <begin position="237"/>
        <end position="257"/>
    </location>
</feature>
<keyword evidence="3 7" id="KW-0812">Transmembrane</keyword>
<feature type="transmembrane region" description="Helical" evidence="7">
    <location>
        <begin position="149"/>
        <end position="168"/>
    </location>
</feature>
<dbReference type="HOGENOM" id="CLU_058989_1_0_6"/>
<dbReference type="PANTHER" id="PTHR43731">
    <property type="entry name" value="RHOMBOID PROTEASE"/>
    <property type="match status" value="1"/>
</dbReference>
<feature type="transmembrane region" description="Helical" evidence="7">
    <location>
        <begin position="93"/>
        <end position="116"/>
    </location>
</feature>
<dbReference type="Gene3D" id="3.30.70.2080">
    <property type="match status" value="1"/>
</dbReference>
<feature type="transmembrane region" description="Helical" evidence="7">
    <location>
        <begin position="205"/>
        <end position="225"/>
    </location>
</feature>
<dbReference type="InterPro" id="IPR022764">
    <property type="entry name" value="Peptidase_S54_rhomboid_dom"/>
</dbReference>
<accession>B3PJ62</accession>
<dbReference type="AlphaFoldDB" id="B3PJ62"/>
<evidence type="ECO:0000313" key="11">
    <source>
        <dbReference type="Proteomes" id="UP000001036"/>
    </source>
</evidence>
<dbReference type="InterPro" id="IPR035952">
    <property type="entry name" value="Rhomboid-like_sf"/>
</dbReference>
<dbReference type="Gene3D" id="1.20.1540.10">
    <property type="entry name" value="Rhomboid-like"/>
    <property type="match status" value="1"/>
</dbReference>
<dbReference type="PANTHER" id="PTHR43731:SF14">
    <property type="entry name" value="PRESENILIN-ASSOCIATED RHOMBOID-LIKE PROTEIN, MITOCHONDRIAL"/>
    <property type="match status" value="1"/>
</dbReference>
<keyword evidence="11" id="KW-1185">Reference proteome</keyword>
<dbReference type="STRING" id="498211.CJA_2172"/>
<comment type="subcellular location">
    <subcellularLocation>
        <location evidence="1">Membrane</location>
        <topology evidence="1">Multi-pass membrane protein</topology>
    </subcellularLocation>
</comment>
<dbReference type="SUPFAM" id="SSF144091">
    <property type="entry name" value="Rhomboid-like"/>
    <property type="match status" value="1"/>
</dbReference>
<keyword evidence="6 7" id="KW-0472">Membrane</keyword>
<gene>
    <name evidence="10" type="ordered locus">CJA_2172</name>
</gene>